<dbReference type="AlphaFoldDB" id="A0A9D4GHT9"/>
<dbReference type="Proteomes" id="UP000828390">
    <property type="component" value="Unassembled WGS sequence"/>
</dbReference>
<gene>
    <name evidence="1" type="ORF">DPMN_144245</name>
</gene>
<reference evidence="1" key="1">
    <citation type="journal article" date="2019" name="bioRxiv">
        <title>The Genome of the Zebra Mussel, Dreissena polymorpha: A Resource for Invasive Species Research.</title>
        <authorList>
            <person name="McCartney M.A."/>
            <person name="Auch B."/>
            <person name="Kono T."/>
            <person name="Mallez S."/>
            <person name="Zhang Y."/>
            <person name="Obille A."/>
            <person name="Becker A."/>
            <person name="Abrahante J.E."/>
            <person name="Garbe J."/>
            <person name="Badalamenti J.P."/>
            <person name="Herman A."/>
            <person name="Mangelson H."/>
            <person name="Liachko I."/>
            <person name="Sullivan S."/>
            <person name="Sone E.D."/>
            <person name="Koren S."/>
            <person name="Silverstein K.A.T."/>
            <person name="Beckman K.B."/>
            <person name="Gohl D.M."/>
        </authorList>
    </citation>
    <scope>NUCLEOTIDE SEQUENCE</scope>
    <source>
        <strain evidence="1">Duluth1</strain>
        <tissue evidence="1">Whole animal</tissue>
    </source>
</reference>
<name>A0A9D4GHT9_DREPO</name>
<sequence length="293" mass="33725">MQTQNSACTRLRLRNGSKNKGARVSINSEVNDTKISLFESYDYALPFSEQTDLCTPQQAWAASENAMKTIDKSHSEYYVKKPKLTFHSSGTFQQVLLDMYGGTNYNFTPLTVPKLKVISQNQVLSRVVEQRRIDNDKEVATKVEEEESATSPLQCSVNRNWKIPKRRVNESPFEYKTQTQKLNWVMLLHSMKQTSSVEKTRKDLYERYGILPTTLPDGTVVCENKMLSDRARAKLYGQTKYSNQYRRPNSYQPPSLQMRSIAKTAYSQLGRLSCNCTRITNTCFQHKRPKTAQ</sequence>
<evidence type="ECO:0000313" key="2">
    <source>
        <dbReference type="Proteomes" id="UP000828390"/>
    </source>
</evidence>
<reference evidence="1" key="2">
    <citation type="submission" date="2020-11" db="EMBL/GenBank/DDBJ databases">
        <authorList>
            <person name="McCartney M.A."/>
            <person name="Auch B."/>
            <person name="Kono T."/>
            <person name="Mallez S."/>
            <person name="Becker A."/>
            <person name="Gohl D.M."/>
            <person name="Silverstein K.A.T."/>
            <person name="Koren S."/>
            <person name="Bechman K.B."/>
            <person name="Herman A."/>
            <person name="Abrahante J.E."/>
            <person name="Garbe J."/>
        </authorList>
    </citation>
    <scope>NUCLEOTIDE SEQUENCE</scope>
    <source>
        <strain evidence="1">Duluth1</strain>
        <tissue evidence="1">Whole animal</tissue>
    </source>
</reference>
<accession>A0A9D4GHT9</accession>
<evidence type="ECO:0000313" key="1">
    <source>
        <dbReference type="EMBL" id="KAH3815714.1"/>
    </source>
</evidence>
<keyword evidence="2" id="KW-1185">Reference proteome</keyword>
<dbReference type="EMBL" id="JAIWYP010000006">
    <property type="protein sequence ID" value="KAH3815714.1"/>
    <property type="molecule type" value="Genomic_DNA"/>
</dbReference>
<proteinExistence type="predicted"/>
<organism evidence="1 2">
    <name type="scientific">Dreissena polymorpha</name>
    <name type="common">Zebra mussel</name>
    <name type="synonym">Mytilus polymorpha</name>
    <dbReference type="NCBI Taxonomy" id="45954"/>
    <lineage>
        <taxon>Eukaryota</taxon>
        <taxon>Metazoa</taxon>
        <taxon>Spiralia</taxon>
        <taxon>Lophotrochozoa</taxon>
        <taxon>Mollusca</taxon>
        <taxon>Bivalvia</taxon>
        <taxon>Autobranchia</taxon>
        <taxon>Heteroconchia</taxon>
        <taxon>Euheterodonta</taxon>
        <taxon>Imparidentia</taxon>
        <taxon>Neoheterodontei</taxon>
        <taxon>Myida</taxon>
        <taxon>Dreissenoidea</taxon>
        <taxon>Dreissenidae</taxon>
        <taxon>Dreissena</taxon>
    </lineage>
</organism>
<comment type="caution">
    <text evidence="1">The sequence shown here is derived from an EMBL/GenBank/DDBJ whole genome shotgun (WGS) entry which is preliminary data.</text>
</comment>
<protein>
    <submittedName>
        <fullName evidence="1">Uncharacterized protein</fullName>
    </submittedName>
</protein>